<protein>
    <recommendedName>
        <fullName evidence="3">Band 7 domain-containing protein</fullName>
    </recommendedName>
</protein>
<dbReference type="EMBL" id="BTSY01000006">
    <property type="protein sequence ID" value="GMT34674.1"/>
    <property type="molecule type" value="Genomic_DNA"/>
</dbReference>
<reference evidence="4" key="1">
    <citation type="submission" date="2023-10" db="EMBL/GenBank/DDBJ databases">
        <title>Genome assembly of Pristionchus species.</title>
        <authorList>
            <person name="Yoshida K."/>
            <person name="Sommer R.J."/>
        </authorList>
    </citation>
    <scope>NUCLEOTIDE SEQUENCE</scope>
    <source>
        <strain evidence="4">RS5133</strain>
    </source>
</reference>
<evidence type="ECO:0000313" key="4">
    <source>
        <dbReference type="EMBL" id="GMT34674.1"/>
    </source>
</evidence>
<dbReference type="InterPro" id="IPR036013">
    <property type="entry name" value="Band_7/SPFH_dom_sf"/>
</dbReference>
<dbReference type="Proteomes" id="UP001432322">
    <property type="component" value="Unassembled WGS sequence"/>
</dbReference>
<dbReference type="PANTHER" id="PTHR10264:SF116">
    <property type="entry name" value="STOMATIN-3"/>
    <property type="match status" value="1"/>
</dbReference>
<organism evidence="4 5">
    <name type="scientific">Pristionchus fissidentatus</name>
    <dbReference type="NCBI Taxonomy" id="1538716"/>
    <lineage>
        <taxon>Eukaryota</taxon>
        <taxon>Metazoa</taxon>
        <taxon>Ecdysozoa</taxon>
        <taxon>Nematoda</taxon>
        <taxon>Chromadorea</taxon>
        <taxon>Rhabditida</taxon>
        <taxon>Rhabditina</taxon>
        <taxon>Diplogasteromorpha</taxon>
        <taxon>Diplogasteroidea</taxon>
        <taxon>Neodiplogasteridae</taxon>
        <taxon>Pristionchus</taxon>
    </lineage>
</organism>
<keyword evidence="2" id="KW-0812">Transmembrane</keyword>
<evidence type="ECO:0000256" key="1">
    <source>
        <dbReference type="ARBA" id="ARBA00008164"/>
    </source>
</evidence>
<proteinExistence type="inferred from homology"/>
<dbReference type="InterPro" id="IPR043202">
    <property type="entry name" value="Band-7_stomatin-like"/>
</dbReference>
<dbReference type="InterPro" id="IPR001107">
    <property type="entry name" value="Band_7"/>
</dbReference>
<keyword evidence="2" id="KW-1133">Transmembrane helix</keyword>
<feature type="domain" description="Band 7" evidence="3">
    <location>
        <begin position="81"/>
        <end position="225"/>
    </location>
</feature>
<dbReference type="GO" id="GO:0009898">
    <property type="term" value="C:cytoplasmic side of plasma membrane"/>
    <property type="evidence" value="ECO:0007669"/>
    <property type="project" value="UniProtKB-ARBA"/>
</dbReference>
<sequence length="225" mass="25437">MDSRCSSACTMPLTSPQLSRAVERRGIRKIGWAAVRPSPWRKKQGDAKPMIITGRSILCDRLCLLFSWSLLFLTLPLSLFFCVRVVTEYKRVVVFRLGRLIGSKGPGIVLTLPLVDERKYVDLRVRVLDVPLQEMLTRDSLVIAVNAVVYYRLNDPIASLSSIKDPYVLTRNLTQTTLRNVVGCRSLSDVVTDRQEIALHAAKLLDQVIQFPVNLNSILIFKIKQ</sequence>
<keyword evidence="2" id="KW-0472">Membrane</keyword>
<name>A0AAV5WYR5_9BILA</name>
<evidence type="ECO:0000256" key="2">
    <source>
        <dbReference type="SAM" id="Phobius"/>
    </source>
</evidence>
<dbReference type="SMART" id="SM00244">
    <property type="entry name" value="PHB"/>
    <property type="match status" value="1"/>
</dbReference>
<accession>A0AAV5WYR5</accession>
<evidence type="ECO:0000259" key="3">
    <source>
        <dbReference type="SMART" id="SM00244"/>
    </source>
</evidence>
<evidence type="ECO:0000313" key="5">
    <source>
        <dbReference type="Proteomes" id="UP001432322"/>
    </source>
</evidence>
<dbReference type="PANTHER" id="PTHR10264">
    <property type="entry name" value="BAND 7 PROTEIN-RELATED"/>
    <property type="match status" value="1"/>
</dbReference>
<comment type="similarity">
    <text evidence="1">Belongs to the band 7/mec-2 family.</text>
</comment>
<dbReference type="InterPro" id="IPR001972">
    <property type="entry name" value="Stomatin_HflK_fam"/>
</dbReference>
<dbReference type="Pfam" id="PF01145">
    <property type="entry name" value="Band_7"/>
    <property type="match status" value="1"/>
</dbReference>
<feature type="transmembrane region" description="Helical" evidence="2">
    <location>
        <begin position="65"/>
        <end position="86"/>
    </location>
</feature>
<dbReference type="PRINTS" id="PR00721">
    <property type="entry name" value="STOMATIN"/>
</dbReference>
<dbReference type="Gene3D" id="3.30.479.30">
    <property type="entry name" value="Band 7 domain"/>
    <property type="match status" value="1"/>
</dbReference>
<dbReference type="AlphaFoldDB" id="A0AAV5WYR5"/>
<gene>
    <name evidence="4" type="ORF">PFISCL1PPCAC_25971</name>
</gene>
<comment type="caution">
    <text evidence="4">The sequence shown here is derived from an EMBL/GenBank/DDBJ whole genome shotgun (WGS) entry which is preliminary data.</text>
</comment>
<keyword evidence="5" id="KW-1185">Reference proteome</keyword>
<dbReference type="FunFam" id="3.30.479.30:FF:000004">
    <property type="entry name" value="Putative membrane protease family, stomatin"/>
    <property type="match status" value="1"/>
</dbReference>
<dbReference type="SUPFAM" id="SSF117892">
    <property type="entry name" value="Band 7/SPFH domain"/>
    <property type="match status" value="1"/>
</dbReference>